<dbReference type="InterPro" id="IPR027353">
    <property type="entry name" value="NET_dom"/>
</dbReference>
<dbReference type="SMART" id="SM00297">
    <property type="entry name" value="BROMO"/>
    <property type="match status" value="2"/>
</dbReference>
<feature type="compositionally biased region" description="Basic and acidic residues" evidence="3">
    <location>
        <begin position="462"/>
        <end position="474"/>
    </location>
</feature>
<dbReference type="PANTHER" id="PTHR22880">
    <property type="entry name" value="FALZ-RELATED BROMODOMAIN-CONTAINING PROTEINS"/>
    <property type="match status" value="1"/>
</dbReference>
<feature type="compositionally biased region" description="Acidic residues" evidence="3">
    <location>
        <begin position="364"/>
        <end position="384"/>
    </location>
</feature>
<evidence type="ECO:0000313" key="6">
    <source>
        <dbReference type="EMBL" id="ORY41155.1"/>
    </source>
</evidence>
<dbReference type="InterPro" id="IPR050935">
    <property type="entry name" value="Bromo_chromatin_reader"/>
</dbReference>
<dbReference type="Pfam" id="PF17035">
    <property type="entry name" value="BET"/>
    <property type="match status" value="1"/>
</dbReference>
<feature type="domain" description="Bromo" evidence="4">
    <location>
        <begin position="35"/>
        <end position="108"/>
    </location>
</feature>
<dbReference type="GO" id="GO:0000785">
    <property type="term" value="C:chromatin"/>
    <property type="evidence" value="ECO:0007669"/>
    <property type="project" value="TreeGrafter"/>
</dbReference>
<dbReference type="Proteomes" id="UP000193920">
    <property type="component" value="Unassembled WGS sequence"/>
</dbReference>
<keyword evidence="7" id="KW-1185">Reference proteome</keyword>
<proteinExistence type="predicted"/>
<dbReference type="InterPro" id="IPR001487">
    <property type="entry name" value="Bromodomain"/>
</dbReference>
<dbReference type="PROSITE" id="PS51525">
    <property type="entry name" value="NET"/>
    <property type="match status" value="1"/>
</dbReference>
<feature type="compositionally biased region" description="Basic and acidic residues" evidence="3">
    <location>
        <begin position="329"/>
        <end position="363"/>
    </location>
</feature>
<feature type="compositionally biased region" description="Basic residues" evidence="3">
    <location>
        <begin position="490"/>
        <end position="502"/>
    </location>
</feature>
<evidence type="ECO:0000313" key="7">
    <source>
        <dbReference type="Proteomes" id="UP000193920"/>
    </source>
</evidence>
<feature type="region of interest" description="Disordered" evidence="3">
    <location>
        <begin position="269"/>
        <end position="386"/>
    </location>
</feature>
<dbReference type="AlphaFoldDB" id="A0A1Y2C4B4"/>
<comment type="caution">
    <text evidence="6">The sequence shown here is derived from an EMBL/GenBank/DDBJ whole genome shotgun (WGS) entry which is preliminary data.</text>
</comment>
<evidence type="ECO:0000256" key="3">
    <source>
        <dbReference type="SAM" id="MobiDB-lite"/>
    </source>
</evidence>
<dbReference type="GO" id="GO:0006355">
    <property type="term" value="P:regulation of DNA-templated transcription"/>
    <property type="evidence" value="ECO:0007669"/>
    <property type="project" value="TreeGrafter"/>
</dbReference>
<dbReference type="GO" id="GO:0006338">
    <property type="term" value="P:chromatin remodeling"/>
    <property type="evidence" value="ECO:0007669"/>
    <property type="project" value="TreeGrafter"/>
</dbReference>
<protein>
    <submittedName>
        <fullName evidence="6">Bromodomain-domain-containing protein</fullName>
    </submittedName>
</protein>
<feature type="compositionally biased region" description="Polar residues" evidence="3">
    <location>
        <begin position="286"/>
        <end position="327"/>
    </location>
</feature>
<dbReference type="STRING" id="1754190.A0A1Y2C4B4"/>
<feature type="region of interest" description="Disordered" evidence="3">
    <location>
        <begin position="588"/>
        <end position="634"/>
    </location>
</feature>
<sequence>MLIQKINESSDFIKKSPTIFRDQIKYCNTMLKALRRHPDSGPFLDPVDPVALNVPDYYNIIKNPMDLTTLQTNLNSGKYNDNPDLFIYDTRLIFSNCYTYNGINSQISGMAKTLEKVFDNMLKKMPKKVKYIEYRSSYGSKSKFIHSNSSKNHPKKVALKGELKFCKEAINEMLKKKYSNINIAFLQPVDPIALGVPDYYTIITNPMDLSTLRKKLENGEYETADQFEHDCRLIFSNCYTYNRPDSEVYKMGQSLEEVFNNKWKHRPISKDSLSDKKHNKKKDNQYIISPNVTSPTTNHKAIHHSSLNKSSTVRIETNEYSSESDFSNDSDKDQNNKMERIERNSKNLNVVKDRKEAEKKEYNEYNEYEEDSDEEYSDEEEEDKNAENLKREINQLQKTLQICTERLSLLLEKKSQAVARKAKKEKKLKLPGKANKITKQKMPKLKTSKMTKPLKMSKSIKSTKDIEENNEKVYHTNKAKSPKKVDLKPKQSRQSKYKLKRKNEKEDSETELEKIPVITMEQKKELSESINSLPPEKLGEVVQIIQEAMPLETGQEEIELDIDSFDPTTLYRLYRIVVKNKPDIPLSKRRKIQKTYSKQRSKQNINQSNANLEELSSSSSLSDSDSDDTRSSSN</sequence>
<dbReference type="Gene3D" id="1.20.920.10">
    <property type="entry name" value="Bromodomain-like"/>
    <property type="match status" value="2"/>
</dbReference>
<evidence type="ECO:0000259" key="4">
    <source>
        <dbReference type="PROSITE" id="PS50014"/>
    </source>
</evidence>
<dbReference type="OrthoDB" id="784962at2759"/>
<dbReference type="Gene3D" id="1.20.1270.220">
    <property type="match status" value="1"/>
</dbReference>
<dbReference type="PROSITE" id="PS50014">
    <property type="entry name" value="BROMODOMAIN_2"/>
    <property type="match status" value="2"/>
</dbReference>
<keyword evidence="1 2" id="KW-0103">Bromodomain</keyword>
<feature type="region of interest" description="Disordered" evidence="3">
    <location>
        <begin position="451"/>
        <end position="513"/>
    </location>
</feature>
<organism evidence="6 7">
    <name type="scientific">Neocallimastix californiae</name>
    <dbReference type="NCBI Taxonomy" id="1754190"/>
    <lineage>
        <taxon>Eukaryota</taxon>
        <taxon>Fungi</taxon>
        <taxon>Fungi incertae sedis</taxon>
        <taxon>Chytridiomycota</taxon>
        <taxon>Chytridiomycota incertae sedis</taxon>
        <taxon>Neocallimastigomycetes</taxon>
        <taxon>Neocallimastigales</taxon>
        <taxon>Neocallimastigaceae</taxon>
        <taxon>Neocallimastix</taxon>
    </lineage>
</organism>
<dbReference type="PRINTS" id="PR00503">
    <property type="entry name" value="BROMODOMAIN"/>
</dbReference>
<reference evidence="6 7" key="1">
    <citation type="submission" date="2016-08" db="EMBL/GenBank/DDBJ databases">
        <title>A Parts List for Fungal Cellulosomes Revealed by Comparative Genomics.</title>
        <authorList>
            <consortium name="DOE Joint Genome Institute"/>
            <person name="Haitjema C.H."/>
            <person name="Gilmore S.P."/>
            <person name="Henske J.K."/>
            <person name="Solomon K.V."/>
            <person name="De Groot R."/>
            <person name="Kuo A."/>
            <person name="Mondo S.J."/>
            <person name="Salamov A.A."/>
            <person name="Labutti K."/>
            <person name="Zhao Z."/>
            <person name="Chiniquy J."/>
            <person name="Barry K."/>
            <person name="Brewer H.M."/>
            <person name="Purvine S.O."/>
            <person name="Wright A.T."/>
            <person name="Boxma B."/>
            <person name="Van Alen T."/>
            <person name="Hackstein J.H."/>
            <person name="Baker S.E."/>
            <person name="Grigoriev I.V."/>
            <person name="O'Malley M.A."/>
        </authorList>
    </citation>
    <scope>NUCLEOTIDE SEQUENCE [LARGE SCALE GENOMIC DNA]</scope>
    <source>
        <strain evidence="6 7">G1</strain>
    </source>
</reference>
<dbReference type="InterPro" id="IPR036427">
    <property type="entry name" value="Bromodomain-like_sf"/>
</dbReference>
<dbReference type="SUPFAM" id="SSF47370">
    <property type="entry name" value="Bromodomain"/>
    <property type="match status" value="2"/>
</dbReference>
<dbReference type="PANTHER" id="PTHR22880:SF225">
    <property type="entry name" value="BROMODOMAIN-CONTAINING PROTEIN BET-1-RELATED"/>
    <property type="match status" value="1"/>
</dbReference>
<dbReference type="Pfam" id="PF00439">
    <property type="entry name" value="Bromodomain"/>
    <property type="match status" value="2"/>
</dbReference>
<accession>A0A1Y2C4B4</accession>
<dbReference type="InterPro" id="IPR018359">
    <property type="entry name" value="Bromodomain_CS"/>
</dbReference>
<feature type="domain" description="NET" evidence="5">
    <location>
        <begin position="508"/>
        <end position="588"/>
    </location>
</feature>
<dbReference type="PROSITE" id="PS00633">
    <property type="entry name" value="BROMODOMAIN_1"/>
    <property type="match status" value="2"/>
</dbReference>
<name>A0A1Y2C4B4_9FUNG</name>
<feature type="compositionally biased region" description="Basic residues" evidence="3">
    <location>
        <begin position="588"/>
        <end position="601"/>
    </location>
</feature>
<evidence type="ECO:0000256" key="2">
    <source>
        <dbReference type="PROSITE-ProRule" id="PRU00035"/>
    </source>
</evidence>
<evidence type="ECO:0000259" key="5">
    <source>
        <dbReference type="PROSITE" id="PS51525"/>
    </source>
</evidence>
<dbReference type="GO" id="GO:0005634">
    <property type="term" value="C:nucleus"/>
    <property type="evidence" value="ECO:0007669"/>
    <property type="project" value="TreeGrafter"/>
</dbReference>
<gene>
    <name evidence="6" type="ORF">LY90DRAFT_458482</name>
</gene>
<evidence type="ECO:0000256" key="1">
    <source>
        <dbReference type="ARBA" id="ARBA00023117"/>
    </source>
</evidence>
<dbReference type="EMBL" id="MCOG01000125">
    <property type="protein sequence ID" value="ORY41155.1"/>
    <property type="molecule type" value="Genomic_DNA"/>
</dbReference>
<dbReference type="InterPro" id="IPR038336">
    <property type="entry name" value="NET_sf"/>
</dbReference>
<feature type="domain" description="Bromo" evidence="4">
    <location>
        <begin position="177"/>
        <end position="249"/>
    </location>
</feature>
<feature type="compositionally biased region" description="Polar residues" evidence="3">
    <location>
        <begin position="602"/>
        <end position="615"/>
    </location>
</feature>